<reference evidence="1 2" key="1">
    <citation type="submission" date="2018-03" db="EMBL/GenBank/DDBJ databases">
        <title>Genomic Encyclopedia of Archaeal and Bacterial Type Strains, Phase II (KMG-II): from individual species to whole genera.</title>
        <authorList>
            <person name="Goeker M."/>
        </authorList>
    </citation>
    <scope>NUCLEOTIDE SEQUENCE [LARGE SCALE GENOMIC DNA]</scope>
    <source>
        <strain evidence="1 2">DSM 44720</strain>
    </source>
</reference>
<dbReference type="EMBL" id="PVTF01000008">
    <property type="protein sequence ID" value="PRY38674.1"/>
    <property type="molecule type" value="Genomic_DNA"/>
</dbReference>
<gene>
    <name evidence="1" type="ORF">CLV43_10874</name>
</gene>
<dbReference type="CDD" id="cd06558">
    <property type="entry name" value="crotonase-like"/>
    <property type="match status" value="1"/>
</dbReference>
<dbReference type="GO" id="GO:0003824">
    <property type="term" value="F:catalytic activity"/>
    <property type="evidence" value="ECO:0007669"/>
    <property type="project" value="UniProtKB-ARBA"/>
</dbReference>
<keyword evidence="2" id="KW-1185">Reference proteome</keyword>
<protein>
    <submittedName>
        <fullName evidence="1">Enoyl-CoA hydratase</fullName>
    </submittedName>
</protein>
<dbReference type="AlphaFoldDB" id="A0A2T0SZ49"/>
<organism evidence="1 2">
    <name type="scientific">Umezawaea tangerina</name>
    <dbReference type="NCBI Taxonomy" id="84725"/>
    <lineage>
        <taxon>Bacteria</taxon>
        <taxon>Bacillati</taxon>
        <taxon>Actinomycetota</taxon>
        <taxon>Actinomycetes</taxon>
        <taxon>Pseudonocardiales</taxon>
        <taxon>Pseudonocardiaceae</taxon>
        <taxon>Umezawaea</taxon>
    </lineage>
</organism>
<comment type="caution">
    <text evidence="1">The sequence shown here is derived from an EMBL/GenBank/DDBJ whole genome shotgun (WGS) entry which is preliminary data.</text>
</comment>
<sequence>MTPAVRFERKHGIAVLTVSNPAIKNALTLDMAHQLTDLCERIDADPTIGAVVVRGDGGTFCSGADTRSWSGTYADPMSDSAYAETDDIYGAFYRVGQIQVPTICAVRGAAVGAGLNLALAADLRIVARDARLIAGFLKAGIHPGGGFFTISSRVAGREAAAAMGVFSEEVSGERAVHIGLAWEALDDDLVEDRAFELAGRVAGDPVLARRVARSFRAEADPSPLPWSTAIEVERGVQIWTQARRLRANGNGSGSANGDVTAGAGR</sequence>
<accession>A0A2T0SZ49</accession>
<dbReference type="InterPro" id="IPR029045">
    <property type="entry name" value="ClpP/crotonase-like_dom_sf"/>
</dbReference>
<dbReference type="Gene3D" id="3.90.226.10">
    <property type="entry name" value="2-enoyl-CoA Hydratase, Chain A, domain 1"/>
    <property type="match status" value="1"/>
</dbReference>
<dbReference type="Pfam" id="PF00378">
    <property type="entry name" value="ECH_1"/>
    <property type="match status" value="1"/>
</dbReference>
<dbReference type="Proteomes" id="UP000239494">
    <property type="component" value="Unassembled WGS sequence"/>
</dbReference>
<name>A0A2T0SZ49_9PSEU</name>
<evidence type="ECO:0000313" key="2">
    <source>
        <dbReference type="Proteomes" id="UP000239494"/>
    </source>
</evidence>
<dbReference type="PANTHER" id="PTHR43459:SF1">
    <property type="entry name" value="EG:BACN32G11.4 PROTEIN"/>
    <property type="match status" value="1"/>
</dbReference>
<proteinExistence type="predicted"/>
<dbReference type="PANTHER" id="PTHR43459">
    <property type="entry name" value="ENOYL-COA HYDRATASE"/>
    <property type="match status" value="1"/>
</dbReference>
<dbReference type="InterPro" id="IPR001753">
    <property type="entry name" value="Enoyl-CoA_hydra/iso"/>
</dbReference>
<dbReference type="SUPFAM" id="SSF52096">
    <property type="entry name" value="ClpP/crotonase"/>
    <property type="match status" value="1"/>
</dbReference>
<evidence type="ECO:0000313" key="1">
    <source>
        <dbReference type="EMBL" id="PRY38674.1"/>
    </source>
</evidence>
<dbReference type="RefSeq" id="WP_106189950.1">
    <property type="nucleotide sequence ID" value="NZ_PVTF01000008.1"/>
</dbReference>
<dbReference type="OrthoDB" id="9777711at2"/>